<accession>A0A6A4UY86</accession>
<feature type="region of interest" description="Disordered" evidence="3">
    <location>
        <begin position="694"/>
        <end position="776"/>
    </location>
</feature>
<dbReference type="EMBL" id="VIIS01002228">
    <property type="protein sequence ID" value="KAF0286813.1"/>
    <property type="molecule type" value="Genomic_DNA"/>
</dbReference>
<dbReference type="PROSITE" id="PS01180">
    <property type="entry name" value="CUB"/>
    <property type="match status" value="1"/>
</dbReference>
<feature type="compositionally biased region" description="Polar residues" evidence="3">
    <location>
        <begin position="98"/>
        <end position="117"/>
    </location>
</feature>
<feature type="domain" description="CUB" evidence="5">
    <location>
        <begin position="993"/>
        <end position="1157"/>
    </location>
</feature>
<evidence type="ECO:0000313" key="6">
    <source>
        <dbReference type="EMBL" id="KAF0286813.1"/>
    </source>
</evidence>
<dbReference type="AlphaFoldDB" id="A0A6A4UY86"/>
<feature type="region of interest" description="Disordered" evidence="3">
    <location>
        <begin position="76"/>
        <end position="393"/>
    </location>
</feature>
<feature type="compositionally biased region" description="Polar residues" evidence="3">
    <location>
        <begin position="176"/>
        <end position="192"/>
    </location>
</feature>
<comment type="caution">
    <text evidence="2">Lacks conserved residue(s) required for the propagation of feature annotation.</text>
</comment>
<evidence type="ECO:0000256" key="4">
    <source>
        <dbReference type="SAM" id="SignalP"/>
    </source>
</evidence>
<evidence type="ECO:0000259" key="5">
    <source>
        <dbReference type="PROSITE" id="PS01180"/>
    </source>
</evidence>
<evidence type="ECO:0000256" key="3">
    <source>
        <dbReference type="SAM" id="MobiDB-lite"/>
    </source>
</evidence>
<keyword evidence="4" id="KW-0732">Signal</keyword>
<comment type="caution">
    <text evidence="6">The sequence shown here is derived from an EMBL/GenBank/DDBJ whole genome shotgun (WGS) entry which is preliminary data.</text>
</comment>
<feature type="compositionally biased region" description="Low complexity" evidence="3">
    <location>
        <begin position="910"/>
        <end position="919"/>
    </location>
</feature>
<feature type="compositionally biased region" description="Acidic residues" evidence="3">
    <location>
        <begin position="926"/>
        <end position="951"/>
    </location>
</feature>
<feature type="region of interest" description="Disordered" evidence="3">
    <location>
        <begin position="836"/>
        <end position="954"/>
    </location>
</feature>
<evidence type="ECO:0000256" key="1">
    <source>
        <dbReference type="ARBA" id="ARBA00023157"/>
    </source>
</evidence>
<name>A0A6A4UY86_AMPAM</name>
<dbReference type="InterPro" id="IPR000859">
    <property type="entry name" value="CUB_dom"/>
</dbReference>
<dbReference type="SUPFAM" id="SSF49854">
    <property type="entry name" value="Spermadhesin, CUB domain"/>
    <property type="match status" value="1"/>
</dbReference>
<feature type="compositionally biased region" description="Polar residues" evidence="3">
    <location>
        <begin position="756"/>
        <end position="771"/>
    </location>
</feature>
<protein>
    <submittedName>
        <fullName evidence="6">S-antigen protein</fullName>
    </submittedName>
</protein>
<proteinExistence type="predicted"/>
<dbReference type="Proteomes" id="UP000440578">
    <property type="component" value="Unassembled WGS sequence"/>
</dbReference>
<gene>
    <name evidence="6" type="primary">SANT_1</name>
    <name evidence="6" type="ORF">FJT64_014746</name>
</gene>
<keyword evidence="7" id="KW-1185">Reference proteome</keyword>
<dbReference type="OrthoDB" id="6381944at2759"/>
<feature type="region of interest" description="Disordered" evidence="3">
    <location>
        <begin position="408"/>
        <end position="456"/>
    </location>
</feature>
<evidence type="ECO:0000256" key="2">
    <source>
        <dbReference type="PROSITE-ProRule" id="PRU00059"/>
    </source>
</evidence>
<sequence length="1186" mass="125122">MAAPSAARRALLVGASLLPLLLSVSASDVCGPEPTVIHVAKGEKKHVKFWNTEEVPTTTPQPADITDTVEICTGHLSDGLERSGDSHSPGCGHGSAGPDSSDSKSPTNPDSQSSASPEDSDKQSPASAEGSDKQSSASPEGSDKQSSTGPEGSDSQISTGPEGSDSHSSAGPEGSDGQSATSPEASDSQSSAGPEGSDKQSSTSPEGSDSQSSAGPEGSDSQSSAGPEGSDSQSSASPEGSDKQSSTGPEGSDSQSSAGTEGSDSQISTGPEGSDSQISTSPEGSDDVQQQLAELSALSAISAMASEASSGSQEEEEEGSAAQPDVESPSEATETDGATGVSVEPEGTSEAEGAPGAEVDLPSGKTPDVQKDEEVSIAQPDQEQEKSTNYYPIADRVVSHIVKKDEEAVKAEAHVVSSPSDSFVVDENSETPEPSSGADESQLEGSGVEEQFSASATIPLNKYHEIRIPLQDGEAPGLSFEGSGEFAAFDVGSETDIEDDHERLLKVTDINDDKVTLEWTPDREGSGDFTLQFDSALEAAEREGSGDFTLQFDFALEAPEEEGSGVVADQTADLGRQEEPLSADAPGAEVEAPKVHGSANHDPASPEEEQDELLPVAQLQPEPSETIYHLLSSLPLGRPAADATADQATAHVEEQADAIPYQAVSQSDDTLTSEERLLLVQGLEGDRVILQHIPDEEEGSGSATFATDLARKPVEEETEASGQAYTDTAFEAPGETDRDATVEASGDSALQEEEVSLSNESEGTSVNSGAQKYSGKHPLIREETWVTEESDIIAPEVHIPAHVESELQAGPVSGPVVRGTEQLAQVEKGVVLEELPVAKTDGDPLPQVFESEEQVADEAGTGETGVEVDISPDESELEKSESNSNEEEMKSTDSVNGNPDVTEDKEETATSEANAAATEDGSKEDQESDNENEDVDDDDDDDDYDDDDDVSTDPLSLLSSVYRFINGDQNTPLWPPKRPAWIDFSSPMMREVISGAVQDSDESATHETIVVGQGPYFELFIRSQPYPFVSALLHGTGHRGSRKATSAVDCEWQIKTEPHLYLLVTVNNLSAPYTVDCDGAYIEVERERDGFEARWCGNRIKQASGMTWRPQTIFGRTLRSGSRPHMVFARGEVRIAVFNDGNTTQLPTGFEADVEVVDLLDARQYATFRRSGLNFRQLGQDPVLPQ</sequence>
<feature type="compositionally biased region" description="Polar residues" evidence="3">
    <location>
        <begin position="199"/>
        <end position="283"/>
    </location>
</feature>
<feature type="compositionally biased region" description="Low complexity" evidence="3">
    <location>
        <begin position="415"/>
        <end position="426"/>
    </location>
</feature>
<evidence type="ECO:0000313" key="7">
    <source>
        <dbReference type="Proteomes" id="UP000440578"/>
    </source>
</evidence>
<keyword evidence="1" id="KW-1015">Disulfide bond</keyword>
<dbReference type="InterPro" id="IPR035914">
    <property type="entry name" value="Sperma_CUB_dom_sf"/>
</dbReference>
<feature type="signal peptide" evidence="4">
    <location>
        <begin position="1"/>
        <end position="26"/>
    </location>
</feature>
<organism evidence="6 7">
    <name type="scientific">Amphibalanus amphitrite</name>
    <name type="common">Striped barnacle</name>
    <name type="synonym">Balanus amphitrite</name>
    <dbReference type="NCBI Taxonomy" id="1232801"/>
    <lineage>
        <taxon>Eukaryota</taxon>
        <taxon>Metazoa</taxon>
        <taxon>Ecdysozoa</taxon>
        <taxon>Arthropoda</taxon>
        <taxon>Crustacea</taxon>
        <taxon>Multicrustacea</taxon>
        <taxon>Cirripedia</taxon>
        <taxon>Thoracica</taxon>
        <taxon>Thoracicalcarea</taxon>
        <taxon>Balanomorpha</taxon>
        <taxon>Balanoidea</taxon>
        <taxon>Balanidae</taxon>
        <taxon>Amphibalaninae</taxon>
        <taxon>Amphibalanus</taxon>
    </lineage>
</organism>
<feature type="compositionally biased region" description="Basic and acidic residues" evidence="3">
    <location>
        <begin position="877"/>
        <end position="891"/>
    </location>
</feature>
<reference evidence="6 7" key="1">
    <citation type="submission" date="2019-07" db="EMBL/GenBank/DDBJ databases">
        <title>Draft genome assembly of a fouling barnacle, Amphibalanus amphitrite (Darwin, 1854): The first reference genome for Thecostraca.</title>
        <authorList>
            <person name="Kim W."/>
        </authorList>
    </citation>
    <scope>NUCLEOTIDE SEQUENCE [LARGE SCALE GENOMIC DNA]</scope>
    <source>
        <strain evidence="6">SNU_AA5</strain>
        <tissue evidence="6">Soma without cirri and trophi</tissue>
    </source>
</reference>
<feature type="chain" id="PRO_5025342748" evidence="4">
    <location>
        <begin position="27"/>
        <end position="1186"/>
    </location>
</feature>
<feature type="compositionally biased region" description="Polar residues" evidence="3">
    <location>
        <begin position="133"/>
        <end position="169"/>
    </location>
</feature>
<feature type="region of interest" description="Disordered" evidence="3">
    <location>
        <begin position="560"/>
        <end position="625"/>
    </location>
</feature>
<feature type="compositionally biased region" description="Low complexity" evidence="3">
    <location>
        <begin position="289"/>
        <end position="312"/>
    </location>
</feature>